<evidence type="ECO:0000313" key="1">
    <source>
        <dbReference type="EMBL" id="VAX30990.1"/>
    </source>
</evidence>
<dbReference type="EMBL" id="UOGG01000137">
    <property type="protein sequence ID" value="VAX30990.1"/>
    <property type="molecule type" value="Genomic_DNA"/>
</dbReference>
<sequence>MKIKLFIISGILVAGLTAIGCGTTGKEFDTALFENINNGNTTQEEVESMFGLPFKKGFQNGNEIWVYEHNKYKAFKILGEDTSKDMVVIFDENKVVKTHVMMNNQSDPE</sequence>
<gene>
    <name evidence="1" type="ORF">MNBD_NITROSPINAE05-1469</name>
</gene>
<name>A0A3B1D7T9_9ZZZZ</name>
<reference evidence="1" key="1">
    <citation type="submission" date="2018-06" db="EMBL/GenBank/DDBJ databases">
        <authorList>
            <person name="Zhirakovskaya E."/>
        </authorList>
    </citation>
    <scope>NUCLEOTIDE SEQUENCE</scope>
</reference>
<accession>A0A3B1D7T9</accession>
<protein>
    <submittedName>
        <fullName evidence="1">Uncharacterized protein</fullName>
    </submittedName>
</protein>
<dbReference type="AlphaFoldDB" id="A0A3B1D7T9"/>
<dbReference type="PROSITE" id="PS51257">
    <property type="entry name" value="PROKAR_LIPOPROTEIN"/>
    <property type="match status" value="1"/>
</dbReference>
<organism evidence="1">
    <name type="scientific">hydrothermal vent metagenome</name>
    <dbReference type="NCBI Taxonomy" id="652676"/>
    <lineage>
        <taxon>unclassified sequences</taxon>
        <taxon>metagenomes</taxon>
        <taxon>ecological metagenomes</taxon>
    </lineage>
</organism>
<proteinExistence type="predicted"/>